<dbReference type="PANTHER" id="PTHR13793:SF107">
    <property type="entry name" value="BROMODOMAIN-CONTAINING PROTEIN HOMOLOG"/>
    <property type="match status" value="1"/>
</dbReference>
<dbReference type="EMBL" id="CM029037">
    <property type="protein sequence ID" value="KAG2661828.1"/>
    <property type="molecule type" value="Genomic_DNA"/>
</dbReference>
<dbReference type="Pfam" id="PF13832">
    <property type="entry name" value="zf-HC5HC2H_2"/>
    <property type="match status" value="2"/>
</dbReference>
<feature type="region of interest" description="Disordered" evidence="5">
    <location>
        <begin position="159"/>
        <end position="183"/>
    </location>
</feature>
<feature type="compositionally biased region" description="Pro residues" evidence="5">
    <location>
        <begin position="172"/>
        <end position="183"/>
    </location>
</feature>
<feature type="compositionally biased region" description="Polar residues" evidence="5">
    <location>
        <begin position="582"/>
        <end position="602"/>
    </location>
</feature>
<feature type="region of interest" description="Disordered" evidence="5">
    <location>
        <begin position="978"/>
        <end position="1011"/>
    </location>
</feature>
<evidence type="ECO:0000256" key="2">
    <source>
        <dbReference type="ARBA" id="ARBA00022771"/>
    </source>
</evidence>
<evidence type="ECO:0008006" key="10">
    <source>
        <dbReference type="Google" id="ProtNLM"/>
    </source>
</evidence>
<feature type="domain" description="PHD-type" evidence="6">
    <location>
        <begin position="386"/>
        <end position="437"/>
    </location>
</feature>
<feature type="compositionally biased region" description="Pro residues" evidence="5">
    <location>
        <begin position="77"/>
        <end position="88"/>
    </location>
</feature>
<dbReference type="SUPFAM" id="SSF57903">
    <property type="entry name" value="FYVE/PHD zinc finger"/>
    <property type="match status" value="2"/>
</dbReference>
<feature type="region of interest" description="Disordered" evidence="5">
    <location>
        <begin position="1118"/>
        <end position="1169"/>
    </location>
</feature>
<feature type="domain" description="PHD-type" evidence="7">
    <location>
        <begin position="448"/>
        <end position="572"/>
    </location>
</feature>
<feature type="domain" description="PHD-type" evidence="7">
    <location>
        <begin position="1255"/>
        <end position="1364"/>
    </location>
</feature>
<dbReference type="PROSITE" id="PS51805">
    <property type="entry name" value="EPHD"/>
    <property type="match status" value="2"/>
</dbReference>
<dbReference type="InterPro" id="IPR019787">
    <property type="entry name" value="Znf_PHD-finger"/>
</dbReference>
<evidence type="ECO:0000313" key="8">
    <source>
        <dbReference type="EMBL" id="KAG2661828.1"/>
    </source>
</evidence>
<organism evidence="8 9">
    <name type="scientific">Panicum virgatum</name>
    <name type="common">Blackwell switchgrass</name>
    <dbReference type="NCBI Taxonomy" id="38727"/>
    <lineage>
        <taxon>Eukaryota</taxon>
        <taxon>Viridiplantae</taxon>
        <taxon>Streptophyta</taxon>
        <taxon>Embryophyta</taxon>
        <taxon>Tracheophyta</taxon>
        <taxon>Spermatophyta</taxon>
        <taxon>Magnoliopsida</taxon>
        <taxon>Liliopsida</taxon>
        <taxon>Poales</taxon>
        <taxon>Poaceae</taxon>
        <taxon>PACMAD clade</taxon>
        <taxon>Panicoideae</taxon>
        <taxon>Panicodae</taxon>
        <taxon>Paniceae</taxon>
        <taxon>Panicinae</taxon>
        <taxon>Panicum</taxon>
        <taxon>Panicum sect. Hiantes</taxon>
    </lineage>
</organism>
<dbReference type="Proteomes" id="UP000823388">
    <property type="component" value="Chromosome 1K"/>
</dbReference>
<feature type="region of interest" description="Disordered" evidence="5">
    <location>
        <begin position="582"/>
        <end position="604"/>
    </location>
</feature>
<dbReference type="InterPro" id="IPR001965">
    <property type="entry name" value="Znf_PHD"/>
</dbReference>
<evidence type="ECO:0000256" key="5">
    <source>
        <dbReference type="SAM" id="MobiDB-lite"/>
    </source>
</evidence>
<reference evidence="8" key="1">
    <citation type="submission" date="2020-05" db="EMBL/GenBank/DDBJ databases">
        <title>WGS assembly of Panicum virgatum.</title>
        <authorList>
            <person name="Lovell J.T."/>
            <person name="Jenkins J."/>
            <person name="Shu S."/>
            <person name="Juenger T.E."/>
            <person name="Schmutz J."/>
        </authorList>
    </citation>
    <scope>NUCLEOTIDE SEQUENCE</scope>
    <source>
        <strain evidence="8">AP13</strain>
    </source>
</reference>
<dbReference type="InterPro" id="IPR019786">
    <property type="entry name" value="Zinc_finger_PHD-type_CS"/>
</dbReference>
<evidence type="ECO:0000259" key="7">
    <source>
        <dbReference type="PROSITE" id="PS51805"/>
    </source>
</evidence>
<evidence type="ECO:0000256" key="3">
    <source>
        <dbReference type="ARBA" id="ARBA00022833"/>
    </source>
</evidence>
<evidence type="ECO:0000259" key="6">
    <source>
        <dbReference type="PROSITE" id="PS50016"/>
    </source>
</evidence>
<keyword evidence="3" id="KW-0862">Zinc</keyword>
<feature type="compositionally biased region" description="Basic and acidic residues" evidence="5">
    <location>
        <begin position="35"/>
        <end position="44"/>
    </location>
</feature>
<dbReference type="CDD" id="cd15571">
    <property type="entry name" value="ePHD"/>
    <property type="match status" value="1"/>
</dbReference>
<accession>A0A8T0XS52</accession>
<evidence type="ECO:0000256" key="1">
    <source>
        <dbReference type="ARBA" id="ARBA00022723"/>
    </source>
</evidence>
<feature type="compositionally biased region" description="Polar residues" evidence="5">
    <location>
        <begin position="1"/>
        <end position="16"/>
    </location>
</feature>
<evidence type="ECO:0000256" key="4">
    <source>
        <dbReference type="PROSITE-ProRule" id="PRU00146"/>
    </source>
</evidence>
<feature type="region of interest" description="Disordered" evidence="5">
    <location>
        <begin position="1497"/>
        <end position="1531"/>
    </location>
</feature>
<feature type="compositionally biased region" description="Basic and acidic residues" evidence="5">
    <location>
        <begin position="1518"/>
        <end position="1531"/>
    </location>
</feature>
<keyword evidence="2 4" id="KW-0863">Zinc-finger</keyword>
<keyword evidence="9" id="KW-1185">Reference proteome</keyword>
<name>A0A8T0XS52_PANVG</name>
<dbReference type="Gene3D" id="3.30.40.10">
    <property type="entry name" value="Zinc/RING finger domain, C3HC4 (zinc finger)"/>
    <property type="match status" value="4"/>
</dbReference>
<proteinExistence type="predicted"/>
<evidence type="ECO:0000313" key="9">
    <source>
        <dbReference type="Proteomes" id="UP000823388"/>
    </source>
</evidence>
<dbReference type="PANTHER" id="PTHR13793">
    <property type="entry name" value="PHD FINGER PROTEINS"/>
    <property type="match status" value="1"/>
</dbReference>
<dbReference type="InterPro" id="IPR050701">
    <property type="entry name" value="Histone_Mod_Regulator"/>
</dbReference>
<feature type="compositionally biased region" description="Low complexity" evidence="5">
    <location>
        <begin position="57"/>
        <end position="76"/>
    </location>
</feature>
<feature type="region of interest" description="Disordered" evidence="5">
    <location>
        <begin position="1560"/>
        <end position="1584"/>
    </location>
</feature>
<feature type="compositionally biased region" description="Basic and acidic residues" evidence="5">
    <location>
        <begin position="982"/>
        <end position="995"/>
    </location>
</feature>
<gene>
    <name evidence="8" type="ORF">PVAP13_1KG111294</name>
</gene>
<feature type="domain" description="PHD-type" evidence="6">
    <location>
        <begin position="1184"/>
        <end position="1233"/>
    </location>
</feature>
<sequence length="1584" mass="174200">MRRASTASLYKNQTRVRTLRAPSPSPSPTVPSSHRIRDPREKPGPGKIARKEHARKGNTSSGSRRNPNPSSAAPPSRRSPPTTPPPPGDSGSDAPLPGRGGMSGEMARAEVSPEGAAPGFGADLYAQATKALALRTPFEGEEAASRVPTLPARLVSWAGPGDARKKHKKIQLPPPDDAAVEPPPQAAAKVGLWEQFEAYFRPVTLADVEMLKPKLPFGYNNLDSCMLIPFLGSGKELINQAETYDVAVAETSSYLGVGGAEVVSNRERGEQSVHLLSQKEKRDQNVDPDIHDVVVQQMVSDKDLSRRSRLSVQLGERPFEVDQAGRNGIVSAQCVEEEGSSLNWLLGATGRFVLTSERPNKKRKLLGVDAGLQQLVLLPRLGAEKSSSCDVCCLGESSMDSNRIVNCSNCKVSVHQKCYGLRVVPDGQWLCAWCTYLESNKDSGSTQSTPCALCPKEKGALKPVKVEPTVNADVSHLKFVHLFCSLWAPEVLVEDMESMEPVTNLDSVQENRMKLTCSICKIKHGACVRCSHGTCRAAFHPICARESNHQMEIWGKSRHSNVELRAFCSKHSAVGYTSLVKNSNHASEQSPTESGPNTTNLVTGKIPKLRFTRKNKDKFMNSETGTSSSGNLIRVETIEQDALAYTVRNANAQPIRGWETDTGHPSGGGDRMRSSGDIAVVLRKLIDSGKVSVGDIASEVGISSESLEAALVGETTTFSHGLMLKIIKWLQNSVHMHAIQGNARKCNSVVLQDNNSDGSNTTDTIDTKIPLVQADEKDSIVDMLDSAVTEPTLTRSKSNSKIKEGDNTTCATGLTILQNGNKNMVKDGADLECSPAKEFAKESTREFSPIGSKGVSKEEKGKLILNNTCGNKEFGTSMEIPNENRGVLLARKNDNLIEAVHGSGSKEGVYSLDHCFSQGDHARDGENSIENGSGTRDCDSSCSHAQPFFNFDDSHSYIHPFIKKKISHHWDITFNQNKKAPNHHEEPSCPHEKLPVDSPEEHEDATDTTASDKVLKAKSLRVLEHAPDDEVEGEMVYLQARLLDNAVVLKHRYEKLIAKVVQNLSRELDAFSRRKWDLIFVNQFLRDVREAKKHGRKEKRHKEAQAVLAAAAAAVASSSRNSSMRKDAKEDAAPANQESSPKLVAGSSRVGQRTKDTLKSSNSKVPPDNKFGSFHMPISSNENALHCDVCMRTETVLNRIFVCSRCKAAVHIDCYRSVENSIGPWKCELCEDQDISLETSTASDKSDCNGKKLPFARCVMCHGTSGAFRKTTDGQWVHAFCAEWLLDTKYVRGQENPVEGMESLVEGKDICCLCLRKVGMCLRCSSGDCRITFHPTCGRNSGFYMNTKGFGATSQHKAYCAKHSTQQKEDDAQRYGPEELRNMKRMRVELEKLRLLCERVIKREKVKRETVLCDHDIIAKTKDTVVFSYLACGASSESATTSVNNRSYSGTAQRSDDVTVDSTISGKNTIRFSLNSRDAERNTADSSRTLISFKRKLSERGPHAGKQLPQRPAITSQKLEDGEKKTNDKKREMFQKELVMTSDQACTQNQRLPKGYVYVPRDSLSKERPWNRNTQPHTPQEPGG</sequence>
<protein>
    <recommendedName>
        <fullName evidence="10">PHD finger family protein</fullName>
    </recommendedName>
</protein>
<feature type="region of interest" description="Disordered" evidence="5">
    <location>
        <begin position="1"/>
        <end position="115"/>
    </location>
</feature>
<dbReference type="Pfam" id="PF13831">
    <property type="entry name" value="PHD_2"/>
    <property type="match status" value="1"/>
</dbReference>
<comment type="caution">
    <text evidence="8">The sequence shown here is derived from an EMBL/GenBank/DDBJ whole genome shotgun (WGS) entry which is preliminary data.</text>
</comment>
<dbReference type="OrthoDB" id="20839at2759"/>
<dbReference type="PROSITE" id="PS50016">
    <property type="entry name" value="ZF_PHD_2"/>
    <property type="match status" value="2"/>
</dbReference>
<dbReference type="CDD" id="cd15492">
    <property type="entry name" value="PHD_BRPF_JADE_like"/>
    <property type="match status" value="1"/>
</dbReference>
<dbReference type="GO" id="GO:0008270">
    <property type="term" value="F:zinc ion binding"/>
    <property type="evidence" value="ECO:0007669"/>
    <property type="project" value="UniProtKB-KW"/>
</dbReference>
<dbReference type="InterPro" id="IPR011011">
    <property type="entry name" value="Znf_FYVE_PHD"/>
</dbReference>
<dbReference type="InterPro" id="IPR013083">
    <property type="entry name" value="Znf_RING/FYVE/PHD"/>
</dbReference>
<dbReference type="PROSITE" id="PS01359">
    <property type="entry name" value="ZF_PHD_1"/>
    <property type="match status" value="1"/>
</dbReference>
<dbReference type="InterPro" id="IPR034732">
    <property type="entry name" value="EPHD"/>
</dbReference>
<dbReference type="SMART" id="SM00249">
    <property type="entry name" value="PHD"/>
    <property type="match status" value="4"/>
</dbReference>
<dbReference type="GO" id="GO:0006357">
    <property type="term" value="P:regulation of transcription by RNA polymerase II"/>
    <property type="evidence" value="ECO:0007669"/>
    <property type="project" value="TreeGrafter"/>
</dbReference>
<keyword evidence="1" id="KW-0479">Metal-binding</keyword>